<evidence type="ECO:0000313" key="1">
    <source>
        <dbReference type="EMBL" id="GMT25178.1"/>
    </source>
</evidence>
<keyword evidence="3" id="KW-1185">Reference proteome</keyword>
<dbReference type="EMBL" id="BTSY01000004">
    <property type="protein sequence ID" value="GMT25178.1"/>
    <property type="molecule type" value="Genomic_DNA"/>
</dbReference>
<accession>A0AAV5X1H2</accession>
<gene>
    <name evidence="1" type="ORF">PFISCL1PPCAC_16475</name>
    <name evidence="2" type="ORF">PFISCL1PPCAC_29071</name>
</gene>
<sequence length="123" mass="14407">EGCAFDQLSVTVGTGEYNESVYEFIKKHEHKELDLEMHGFLIEKEAQLGLAPMRKLCINYKQWSVNEQYLSVPTWNPDDDILLDLVKRRDTLLKVEFDVQLAETIFEIFTLVVDYDRSQCVIF</sequence>
<feature type="non-terminal residue" evidence="2">
    <location>
        <position position="1"/>
    </location>
</feature>
<dbReference type="Proteomes" id="UP001432322">
    <property type="component" value="Unassembled WGS sequence"/>
</dbReference>
<organism evidence="2 3">
    <name type="scientific">Pristionchus fissidentatus</name>
    <dbReference type="NCBI Taxonomy" id="1538716"/>
    <lineage>
        <taxon>Eukaryota</taxon>
        <taxon>Metazoa</taxon>
        <taxon>Ecdysozoa</taxon>
        <taxon>Nematoda</taxon>
        <taxon>Chromadorea</taxon>
        <taxon>Rhabditida</taxon>
        <taxon>Rhabditina</taxon>
        <taxon>Diplogasteromorpha</taxon>
        <taxon>Diplogasteroidea</taxon>
        <taxon>Neodiplogasteridae</taxon>
        <taxon>Pristionchus</taxon>
    </lineage>
</organism>
<proteinExistence type="predicted"/>
<name>A0AAV5X1H2_9BILA</name>
<evidence type="ECO:0000313" key="2">
    <source>
        <dbReference type="EMBL" id="GMT37774.1"/>
    </source>
</evidence>
<dbReference type="AlphaFoldDB" id="A0AAV5X1H2"/>
<feature type="non-terminal residue" evidence="2">
    <location>
        <position position="123"/>
    </location>
</feature>
<dbReference type="EMBL" id="BTSY01000259">
    <property type="protein sequence ID" value="GMT37774.1"/>
    <property type="molecule type" value="Genomic_DNA"/>
</dbReference>
<evidence type="ECO:0000313" key="3">
    <source>
        <dbReference type="Proteomes" id="UP001432322"/>
    </source>
</evidence>
<reference evidence="2" key="1">
    <citation type="submission" date="2023-10" db="EMBL/GenBank/DDBJ databases">
        <title>Genome assembly of Pristionchus species.</title>
        <authorList>
            <person name="Yoshida K."/>
            <person name="Sommer R.J."/>
        </authorList>
    </citation>
    <scope>NUCLEOTIDE SEQUENCE</scope>
    <source>
        <strain evidence="2">RS5133</strain>
    </source>
</reference>
<comment type="caution">
    <text evidence="2">The sequence shown here is derived from an EMBL/GenBank/DDBJ whole genome shotgun (WGS) entry which is preliminary data.</text>
</comment>
<protein>
    <submittedName>
        <fullName evidence="2">Uncharacterized protein</fullName>
    </submittedName>
</protein>